<organism evidence="3 4">
    <name type="scientific">Streptomyces fildesensis</name>
    <dbReference type="NCBI Taxonomy" id="375757"/>
    <lineage>
        <taxon>Bacteria</taxon>
        <taxon>Bacillati</taxon>
        <taxon>Actinomycetota</taxon>
        <taxon>Actinomycetes</taxon>
        <taxon>Kitasatosporales</taxon>
        <taxon>Streptomycetaceae</taxon>
        <taxon>Streptomyces</taxon>
    </lineage>
</organism>
<name>A0ABW8C6C2_9ACTN</name>
<dbReference type="InterPro" id="IPR001387">
    <property type="entry name" value="Cro/C1-type_HTH"/>
</dbReference>
<feature type="domain" description="HTH cro/C1-type" evidence="2">
    <location>
        <begin position="16"/>
        <end position="70"/>
    </location>
</feature>
<dbReference type="PROSITE" id="PS50943">
    <property type="entry name" value="HTH_CROC1"/>
    <property type="match status" value="1"/>
</dbReference>
<gene>
    <name evidence="3" type="ORF">ACIGXA_15720</name>
</gene>
<comment type="caution">
    <text evidence="3">The sequence shown here is derived from an EMBL/GenBank/DDBJ whole genome shotgun (WGS) entry which is preliminary data.</text>
</comment>
<dbReference type="CDD" id="cd00093">
    <property type="entry name" value="HTH_XRE"/>
    <property type="match status" value="1"/>
</dbReference>
<keyword evidence="1" id="KW-0812">Transmembrane</keyword>
<evidence type="ECO:0000313" key="4">
    <source>
        <dbReference type="Proteomes" id="UP001614394"/>
    </source>
</evidence>
<keyword evidence="1" id="KW-1133">Transmembrane helix</keyword>
<dbReference type="Proteomes" id="UP001614394">
    <property type="component" value="Unassembled WGS sequence"/>
</dbReference>
<sequence>MQQIPAVRRRKLGAELRRQRDLAGMTSGEAARRAGWHQSKVSRIETGRSSARPEDVACLLDIYGVRDRELRDLLATLAGKGTQRGWWHDFRDVLPPEYRDFISLETGACRARTMENSVVPGLLQTPAYARALTRSVLPRLGAREVDALVEVRTARQAVLEQDPPLELHALLDEAVLRRNVGGEQVMGAQLRHLAEAARMPRIRLQVLPFAAGGHIGVTGSFVIFSFPLIADLDVVVIDHLTSSLYVDRQEDLRAYSAAFDRLRSHALSYDDSLAFISGIGSGNDSWIGSGNSKGA</sequence>
<evidence type="ECO:0000313" key="3">
    <source>
        <dbReference type="EMBL" id="MFI9101964.1"/>
    </source>
</evidence>
<protein>
    <submittedName>
        <fullName evidence="3">Helix-turn-helix domain-containing protein</fullName>
    </submittedName>
</protein>
<keyword evidence="1" id="KW-0472">Membrane</keyword>
<dbReference type="Pfam" id="PF19054">
    <property type="entry name" value="DUF5753"/>
    <property type="match status" value="1"/>
</dbReference>
<dbReference type="Gene3D" id="1.10.260.40">
    <property type="entry name" value="lambda repressor-like DNA-binding domains"/>
    <property type="match status" value="1"/>
</dbReference>
<evidence type="ECO:0000259" key="2">
    <source>
        <dbReference type="PROSITE" id="PS50943"/>
    </source>
</evidence>
<dbReference type="SUPFAM" id="SSF47413">
    <property type="entry name" value="lambda repressor-like DNA-binding domains"/>
    <property type="match status" value="1"/>
</dbReference>
<reference evidence="3 4" key="1">
    <citation type="submission" date="2024-10" db="EMBL/GenBank/DDBJ databases">
        <title>The Natural Products Discovery Center: Release of the First 8490 Sequenced Strains for Exploring Actinobacteria Biosynthetic Diversity.</title>
        <authorList>
            <person name="Kalkreuter E."/>
            <person name="Kautsar S.A."/>
            <person name="Yang D."/>
            <person name="Bader C.D."/>
            <person name="Teijaro C.N."/>
            <person name="Fluegel L."/>
            <person name="Davis C.M."/>
            <person name="Simpson J.R."/>
            <person name="Lauterbach L."/>
            <person name="Steele A.D."/>
            <person name="Gui C."/>
            <person name="Meng S."/>
            <person name="Li G."/>
            <person name="Viehrig K."/>
            <person name="Ye F."/>
            <person name="Su P."/>
            <person name="Kiefer A.F."/>
            <person name="Nichols A."/>
            <person name="Cepeda A.J."/>
            <person name="Yan W."/>
            <person name="Fan B."/>
            <person name="Jiang Y."/>
            <person name="Adhikari A."/>
            <person name="Zheng C.-J."/>
            <person name="Schuster L."/>
            <person name="Cowan T.M."/>
            <person name="Smanski M.J."/>
            <person name="Chevrette M.G."/>
            <person name="De Carvalho L.P.S."/>
            <person name="Shen B."/>
        </authorList>
    </citation>
    <scope>NUCLEOTIDE SEQUENCE [LARGE SCALE GENOMIC DNA]</scope>
    <source>
        <strain evidence="3 4">NPDC053399</strain>
    </source>
</reference>
<dbReference type="EMBL" id="JBITYG010000004">
    <property type="protein sequence ID" value="MFI9101964.1"/>
    <property type="molecule type" value="Genomic_DNA"/>
</dbReference>
<feature type="transmembrane region" description="Helical" evidence="1">
    <location>
        <begin position="206"/>
        <end position="230"/>
    </location>
</feature>
<dbReference type="RefSeq" id="WP_399649013.1">
    <property type="nucleotide sequence ID" value="NZ_JBITYG010000004.1"/>
</dbReference>
<dbReference type="Pfam" id="PF13560">
    <property type="entry name" value="HTH_31"/>
    <property type="match status" value="1"/>
</dbReference>
<dbReference type="SMART" id="SM00530">
    <property type="entry name" value="HTH_XRE"/>
    <property type="match status" value="1"/>
</dbReference>
<dbReference type="InterPro" id="IPR043917">
    <property type="entry name" value="DUF5753"/>
</dbReference>
<dbReference type="InterPro" id="IPR010982">
    <property type="entry name" value="Lambda_DNA-bd_dom_sf"/>
</dbReference>
<evidence type="ECO:0000256" key="1">
    <source>
        <dbReference type="SAM" id="Phobius"/>
    </source>
</evidence>
<proteinExistence type="predicted"/>
<accession>A0ABW8C6C2</accession>
<keyword evidence="4" id="KW-1185">Reference proteome</keyword>